<evidence type="ECO:0000256" key="5">
    <source>
        <dbReference type="ARBA" id="ARBA00023136"/>
    </source>
</evidence>
<dbReference type="Pfam" id="PF03772">
    <property type="entry name" value="Competence"/>
    <property type="match status" value="1"/>
</dbReference>
<dbReference type="PANTHER" id="PTHR30619:SF1">
    <property type="entry name" value="RECOMBINATION PROTEIN 2"/>
    <property type="match status" value="1"/>
</dbReference>
<evidence type="ECO:0000259" key="8">
    <source>
        <dbReference type="SMART" id="SM00849"/>
    </source>
</evidence>
<evidence type="ECO:0000256" key="3">
    <source>
        <dbReference type="ARBA" id="ARBA00022692"/>
    </source>
</evidence>
<dbReference type="NCBIfam" id="TIGR00361">
    <property type="entry name" value="ComEC_Rec2"/>
    <property type="match status" value="1"/>
</dbReference>
<feature type="region of interest" description="Disordered" evidence="6">
    <location>
        <begin position="781"/>
        <end position="806"/>
    </location>
</feature>
<evidence type="ECO:0000313" key="10">
    <source>
        <dbReference type="Proteomes" id="UP000294257"/>
    </source>
</evidence>
<feature type="transmembrane region" description="Helical" evidence="7">
    <location>
        <begin position="266"/>
        <end position="289"/>
    </location>
</feature>
<keyword evidence="10" id="KW-1185">Reference proteome</keyword>
<reference evidence="9 10" key="1">
    <citation type="submission" date="2019-02" db="EMBL/GenBank/DDBJ databases">
        <title>Genomic Encyclopedia of Type Strains, Phase IV (KMG-IV): sequencing the most valuable type-strain genomes for metagenomic binning, comparative biology and taxonomic classification.</title>
        <authorList>
            <person name="Goeker M."/>
        </authorList>
    </citation>
    <scope>NUCLEOTIDE SEQUENCE [LARGE SCALE GENOMIC DNA]</scope>
    <source>
        <strain evidence="9 10">DSM 101727</strain>
    </source>
</reference>
<feature type="transmembrane region" description="Helical" evidence="7">
    <location>
        <begin position="320"/>
        <end position="336"/>
    </location>
</feature>
<keyword evidence="3 7" id="KW-0812">Transmembrane</keyword>
<dbReference type="PANTHER" id="PTHR30619">
    <property type="entry name" value="DNA INTERNALIZATION/COMPETENCE PROTEIN COMEC/REC2"/>
    <property type="match status" value="1"/>
</dbReference>
<feature type="transmembrane region" description="Helical" evidence="7">
    <location>
        <begin position="77"/>
        <end position="97"/>
    </location>
</feature>
<evidence type="ECO:0000256" key="4">
    <source>
        <dbReference type="ARBA" id="ARBA00022989"/>
    </source>
</evidence>
<proteinExistence type="predicted"/>
<evidence type="ECO:0000256" key="7">
    <source>
        <dbReference type="SAM" id="Phobius"/>
    </source>
</evidence>
<feature type="domain" description="Metallo-beta-lactamase" evidence="8">
    <location>
        <begin position="553"/>
        <end position="752"/>
    </location>
</feature>
<evidence type="ECO:0000256" key="1">
    <source>
        <dbReference type="ARBA" id="ARBA00004651"/>
    </source>
</evidence>
<feature type="transmembrane region" description="Helical" evidence="7">
    <location>
        <begin position="296"/>
        <end position="314"/>
    </location>
</feature>
<keyword evidence="5 7" id="KW-0472">Membrane</keyword>
<name>A0A4Q7KEW7_9PSEU</name>
<dbReference type="InterPro" id="IPR035681">
    <property type="entry name" value="ComA-like_MBL"/>
</dbReference>
<accession>A0A4Q7KEW7</accession>
<dbReference type="Proteomes" id="UP000294257">
    <property type="component" value="Unassembled WGS sequence"/>
</dbReference>
<evidence type="ECO:0000313" key="9">
    <source>
        <dbReference type="EMBL" id="RZS31410.1"/>
    </source>
</evidence>
<protein>
    <submittedName>
        <fullName evidence="9">Competence protein ComEC</fullName>
    </submittedName>
</protein>
<dbReference type="AlphaFoldDB" id="A0A4Q7KEW7"/>
<dbReference type="InterPro" id="IPR001279">
    <property type="entry name" value="Metallo-B-lactamas"/>
</dbReference>
<comment type="caution">
    <text evidence="9">The sequence shown here is derived from an EMBL/GenBank/DDBJ whole genome shotgun (WGS) entry which is preliminary data.</text>
</comment>
<feature type="transmembrane region" description="Helical" evidence="7">
    <location>
        <begin position="46"/>
        <end position="65"/>
    </location>
</feature>
<dbReference type="InterPro" id="IPR052159">
    <property type="entry name" value="Competence_DNA_uptake"/>
</dbReference>
<dbReference type="Pfam" id="PF00753">
    <property type="entry name" value="Lactamase_B"/>
    <property type="match status" value="1"/>
</dbReference>
<feature type="transmembrane region" description="Helical" evidence="7">
    <location>
        <begin position="21"/>
        <end position="40"/>
    </location>
</feature>
<dbReference type="RefSeq" id="WP_130348219.1">
    <property type="nucleotide sequence ID" value="NZ_SGWQ01000014.1"/>
</dbReference>
<dbReference type="GO" id="GO:0030420">
    <property type="term" value="P:establishment of competence for transformation"/>
    <property type="evidence" value="ECO:0007669"/>
    <property type="project" value="InterPro"/>
</dbReference>
<dbReference type="NCBIfam" id="TIGR00360">
    <property type="entry name" value="ComEC_N-term"/>
    <property type="match status" value="1"/>
</dbReference>
<evidence type="ECO:0000256" key="6">
    <source>
        <dbReference type="SAM" id="MobiDB-lite"/>
    </source>
</evidence>
<dbReference type="SMART" id="SM00849">
    <property type="entry name" value="Lactamase_B"/>
    <property type="match status" value="1"/>
</dbReference>
<dbReference type="CDD" id="cd07731">
    <property type="entry name" value="ComA-like_MBL-fold"/>
    <property type="match status" value="1"/>
</dbReference>
<comment type="subcellular location">
    <subcellularLocation>
        <location evidence="1">Cell membrane</location>
        <topology evidence="1">Multi-pass membrane protein</topology>
    </subcellularLocation>
</comment>
<dbReference type="GO" id="GO:0005886">
    <property type="term" value="C:plasma membrane"/>
    <property type="evidence" value="ECO:0007669"/>
    <property type="project" value="UniProtKB-SubCell"/>
</dbReference>
<dbReference type="InterPro" id="IPR036866">
    <property type="entry name" value="RibonucZ/Hydroxyglut_hydro"/>
</dbReference>
<dbReference type="InterPro" id="IPR004477">
    <property type="entry name" value="ComEC_N"/>
</dbReference>
<feature type="transmembrane region" description="Helical" evidence="7">
    <location>
        <begin position="492"/>
        <end position="509"/>
    </location>
</feature>
<sequence>MSILEITGTRERDDPAARVDWRLVPAAIVVWAAALLGLLVDWRCAALVGAAGFVVGVAVLARRAGRHSVWRRWIRRGAGWSLLLCGLASIAPLTLTLREAREDPLRAPAAAGSAAHLRVSISERPRPVFASGFGGRQGGVQAVVLSAQVRHARVADREVDSDGRVLLVAPAEKWADLLPGHEVEADGLLTSARPGELTVAALRVRGPPRVINEAPVWQRVADRLRDGLRAASGVLSPESAGLLPALVVGDTDSLPRRVIEEFRTTGMSHLLAVSGTNLAIVCVAVLLLLRAFRVGPRGAAVGSGLALVGFVVLAGPEPSVLRAGAMAAVGLIALALGRQRMALPALAASVIVLVLFDPALAVDFGFALSVLATGGLVLVAPRWADSLAARGMPRGIAEALAVPAAAHVVTAPVVAGMSGQVSVIAVLANLLAAPVVAPATVLGVLAALCAPVAPWLAEALVHLAGPEVWWLIMVGRHGAAVPGAAFDWPGGWWGGLLLMVLTVVTLAALRNRKLRVIVAAALTGLLIVLIPVRVIAPDWPPDGWTVAACDVGQGDAIVVATGERGSAVVVDTGPEAAPVAGCLGRLGVSDVPLLVLSHLHADHIGGLTAVLADRRVAAVAVGPVRAPEWAWHQVRGEAARAGVPVVQLGGGQRLSWPGLSIDVLGPAERVSYVDGEVTGTEINNGSLVLRAQTGAGSVLLTGDVELLAQAELLSSGVDLTADVLKVPHHGSRYTAPEFLAAIRPKIALISSGAGNRYGHPSPATVGQLTSGGAAVYRTDTGGDTAVVPGDTGPRAVARGSPRAPPR</sequence>
<dbReference type="EMBL" id="SGWQ01000014">
    <property type="protein sequence ID" value="RZS31410.1"/>
    <property type="molecule type" value="Genomic_DNA"/>
</dbReference>
<organism evidence="9 10">
    <name type="scientific">Herbihabitans rhizosphaerae</name>
    <dbReference type="NCBI Taxonomy" id="1872711"/>
    <lineage>
        <taxon>Bacteria</taxon>
        <taxon>Bacillati</taxon>
        <taxon>Actinomycetota</taxon>
        <taxon>Actinomycetes</taxon>
        <taxon>Pseudonocardiales</taxon>
        <taxon>Pseudonocardiaceae</taxon>
        <taxon>Herbihabitans</taxon>
    </lineage>
</organism>
<dbReference type="InterPro" id="IPR004797">
    <property type="entry name" value="Competence_ComEC/Rec2"/>
</dbReference>
<gene>
    <name evidence="9" type="ORF">EV193_114101</name>
</gene>
<keyword evidence="4 7" id="KW-1133">Transmembrane helix</keyword>
<feature type="transmembrane region" description="Helical" evidence="7">
    <location>
        <begin position="516"/>
        <end position="536"/>
    </location>
</feature>
<evidence type="ECO:0000256" key="2">
    <source>
        <dbReference type="ARBA" id="ARBA00022475"/>
    </source>
</evidence>
<dbReference type="Gene3D" id="3.60.15.10">
    <property type="entry name" value="Ribonuclease Z/Hydroxyacylglutathione hydrolase-like"/>
    <property type="match status" value="1"/>
</dbReference>
<keyword evidence="2" id="KW-1003">Cell membrane</keyword>
<dbReference type="OrthoDB" id="7177610at2"/>
<dbReference type="SUPFAM" id="SSF56281">
    <property type="entry name" value="Metallo-hydrolase/oxidoreductase"/>
    <property type="match status" value="1"/>
</dbReference>